<protein>
    <submittedName>
        <fullName evidence="5">Uncharacterized protein</fullName>
    </submittedName>
</protein>
<feature type="repeat" description="ANK" evidence="3">
    <location>
        <begin position="374"/>
        <end position="406"/>
    </location>
</feature>
<dbReference type="InterPro" id="IPR043472">
    <property type="entry name" value="Macro_dom-like"/>
</dbReference>
<dbReference type="AlphaFoldDB" id="A0A100IN21"/>
<dbReference type="VEuPathDB" id="FungiDB:ATCC64974_75230"/>
<evidence type="ECO:0000256" key="1">
    <source>
        <dbReference type="ARBA" id="ARBA00022737"/>
    </source>
</evidence>
<reference evidence="6" key="1">
    <citation type="journal article" date="2016" name="Genome Announc.">
        <title>Draft genome sequence of Aspergillus niger strain An76.</title>
        <authorList>
            <person name="Gong W."/>
            <person name="Cheng Z."/>
            <person name="Zhang H."/>
            <person name="Liu L."/>
            <person name="Gao P."/>
            <person name="Wang L."/>
        </authorList>
    </citation>
    <scope>NUCLEOTIDE SEQUENCE [LARGE SCALE GENOMIC DNA]</scope>
    <source>
        <strain evidence="6">An76</strain>
    </source>
</reference>
<dbReference type="VEuPathDB" id="FungiDB:ATCC64974_75220"/>
<dbReference type="InterPro" id="IPR036770">
    <property type="entry name" value="Ankyrin_rpt-contain_sf"/>
</dbReference>
<dbReference type="EMBL" id="BCMY01000011">
    <property type="protein sequence ID" value="GAQ44229.1"/>
    <property type="molecule type" value="Genomic_DNA"/>
</dbReference>
<organism evidence="5 6">
    <name type="scientific">Aspergillus niger</name>
    <dbReference type="NCBI Taxonomy" id="5061"/>
    <lineage>
        <taxon>Eukaryota</taxon>
        <taxon>Fungi</taxon>
        <taxon>Dikarya</taxon>
        <taxon>Ascomycota</taxon>
        <taxon>Pezizomycotina</taxon>
        <taxon>Eurotiomycetes</taxon>
        <taxon>Eurotiomycetidae</taxon>
        <taxon>Eurotiales</taxon>
        <taxon>Aspergillaceae</taxon>
        <taxon>Aspergillus</taxon>
        <taxon>Aspergillus subgen. Circumdati</taxon>
    </lineage>
</organism>
<dbReference type="InterPro" id="IPR002110">
    <property type="entry name" value="Ankyrin_rpt"/>
</dbReference>
<evidence type="ECO:0000256" key="4">
    <source>
        <dbReference type="SAM" id="MobiDB-lite"/>
    </source>
</evidence>
<dbReference type="VEuPathDB" id="FungiDB:M747DRAFT_364013"/>
<dbReference type="SUPFAM" id="SSF52949">
    <property type="entry name" value="Macro domain-like"/>
    <property type="match status" value="1"/>
</dbReference>
<feature type="compositionally biased region" description="Basic residues" evidence="4">
    <location>
        <begin position="643"/>
        <end position="661"/>
    </location>
</feature>
<evidence type="ECO:0000313" key="6">
    <source>
        <dbReference type="Proteomes" id="UP000068243"/>
    </source>
</evidence>
<feature type="region of interest" description="Disordered" evidence="4">
    <location>
        <begin position="643"/>
        <end position="703"/>
    </location>
</feature>
<dbReference type="Gene3D" id="1.25.40.20">
    <property type="entry name" value="Ankyrin repeat-containing domain"/>
    <property type="match status" value="2"/>
</dbReference>
<keyword evidence="2 3" id="KW-0040">ANK repeat</keyword>
<dbReference type="VEuPathDB" id="FungiDB:ASPNIDRAFT2_1186635"/>
<gene>
    <name evidence="5" type="ORF">ABL_06890</name>
</gene>
<name>A0A100IN21_ASPNG</name>
<dbReference type="SMART" id="SM00248">
    <property type="entry name" value="ANK"/>
    <property type="match status" value="4"/>
</dbReference>
<evidence type="ECO:0000256" key="2">
    <source>
        <dbReference type="ARBA" id="ARBA00023043"/>
    </source>
</evidence>
<dbReference type="OMA" id="LYMGNTE"/>
<accession>A0A100IN21</accession>
<dbReference type="VEuPathDB" id="FungiDB:ASPNIDRAFT2_44538"/>
<dbReference type="OrthoDB" id="20872at2759"/>
<dbReference type="PROSITE" id="PS50297">
    <property type="entry name" value="ANK_REP_REGION"/>
    <property type="match status" value="1"/>
</dbReference>
<dbReference type="VEuPathDB" id="FungiDB:An03g05610"/>
<dbReference type="Pfam" id="PF13637">
    <property type="entry name" value="Ank_4"/>
    <property type="match status" value="1"/>
</dbReference>
<dbReference type="SUPFAM" id="SSF48403">
    <property type="entry name" value="Ankyrin repeat"/>
    <property type="match status" value="1"/>
</dbReference>
<dbReference type="Pfam" id="PF12796">
    <property type="entry name" value="Ank_2"/>
    <property type="match status" value="1"/>
</dbReference>
<dbReference type="Gene3D" id="3.40.220.10">
    <property type="entry name" value="Leucine Aminopeptidase, subunit E, domain 1"/>
    <property type="match status" value="1"/>
</dbReference>
<keyword evidence="1" id="KW-0677">Repeat</keyword>
<proteinExistence type="predicted"/>
<dbReference type="VEuPathDB" id="FungiDB:M747DRAFT_293954"/>
<evidence type="ECO:0000256" key="3">
    <source>
        <dbReference type="PROSITE-ProRule" id="PRU00023"/>
    </source>
</evidence>
<evidence type="ECO:0000313" key="5">
    <source>
        <dbReference type="EMBL" id="GAQ44229.1"/>
    </source>
</evidence>
<dbReference type="PANTHER" id="PTHR24198:SF165">
    <property type="entry name" value="ANKYRIN REPEAT-CONTAINING PROTEIN-RELATED"/>
    <property type="match status" value="1"/>
</dbReference>
<dbReference type="Proteomes" id="UP000068243">
    <property type="component" value="Unassembled WGS sequence"/>
</dbReference>
<sequence>MMPPTASPLPNIHLLCMDEKYIRAFESVLSTTTTSPKFPKITFHNCSLSYISPNIQLDVIVSPANSYGRLDGGFDDAISRAFSPTTDYLALTRHTQGILYRDYRGYLPPGSCTLIPIPEEFDHRSKNVWGTRYLALCPTMRVPQNVRWDREIVYECIWSLLCAIDRHNWDIERTADGATRIDSLLMTPFATGCGLVSPEKWARQMILALNHYVDAVQNPEKWSSLDLGQAMVYSIQEPPPPPPSPTMPCTPRPFKAPVPNASPALEAVAEKLRASGSRRLLTAEGIRSLSTSTKNLIDNLYTNVRKNCWADAICETPASIRSGRMDPTGRWHLRNPHVSAFTDDLSHAIQLGDIDEVDYHLSSRRMPLNTCDREGNSLLHLALTTGHLGIADLLLESGASPQYSFDPEVPELDQLFQCPDRVAPQLSSIRVDILRLLLRYGAQIRRFPTLNVLFDSPGNAPELLQLLIKNHPDVLHERSKSGHTILHSAAAFGTPEVCDLLLARAPHLRTTYTDWDVTPLHMAILERNEPTACFLISADMSLQTRHGYDRTELFLAACMGLRRVVKLLLSTTAFFAYPPQKWVSDAKAAVRVALYMGNTEIVDMIRRNLGLSWRSCLSPFLICPRPTLTPSIINIRGIETRRSRSRRARSVRDHAHTHRPQRSGEVGWQNVNGSGNVSAPAHSLATVSNSGTGNPVDGDESVSDTMSLDAQVDRFLNSVSGSGQGMLGVMDTVVESIEEL</sequence>
<dbReference type="PROSITE" id="PS50088">
    <property type="entry name" value="ANK_REPEAT"/>
    <property type="match status" value="1"/>
</dbReference>
<dbReference type="PANTHER" id="PTHR24198">
    <property type="entry name" value="ANKYRIN REPEAT AND PROTEIN KINASE DOMAIN-CONTAINING PROTEIN"/>
    <property type="match status" value="1"/>
</dbReference>
<dbReference type="VEuPathDB" id="FungiDB:An03g05600"/>
<comment type="caution">
    <text evidence="5">The sequence shown here is derived from an EMBL/GenBank/DDBJ whole genome shotgun (WGS) entry which is preliminary data.</text>
</comment>